<keyword evidence="5" id="KW-0479">Metal-binding</keyword>
<dbReference type="RefSeq" id="XP_070868583.1">
    <property type="nucleotide sequence ID" value="XM_071008270.1"/>
</dbReference>
<evidence type="ECO:0000313" key="7">
    <source>
        <dbReference type="EMBL" id="KAL2269859.1"/>
    </source>
</evidence>
<dbReference type="EC" id="2.7.2.1" evidence="5"/>
<comment type="caution">
    <text evidence="7">The sequence shown here is derived from an EMBL/GenBank/DDBJ whole genome shotgun (WGS) entry which is preliminary data.</text>
</comment>
<keyword evidence="8" id="KW-1185">Reference proteome</keyword>
<evidence type="ECO:0000256" key="3">
    <source>
        <dbReference type="ARBA" id="ARBA00022777"/>
    </source>
</evidence>
<feature type="active site" description="Proton donor/acceptor" evidence="5">
    <location>
        <position position="155"/>
    </location>
</feature>
<feature type="region of interest" description="Disordered" evidence="6">
    <location>
        <begin position="313"/>
        <end position="342"/>
    </location>
</feature>
<feature type="compositionally biased region" description="Acidic residues" evidence="6">
    <location>
        <begin position="328"/>
        <end position="341"/>
    </location>
</feature>
<feature type="binding site" evidence="5">
    <location>
        <position position="8"/>
    </location>
    <ligand>
        <name>Mg(2+)</name>
        <dbReference type="ChEBI" id="CHEBI:18420"/>
    </ligand>
</feature>
<comment type="pathway">
    <text evidence="5">Metabolic intermediate biosynthesis; acetyl-CoA biosynthesis; acetyl-CoA from acetate: step 1/2.</text>
</comment>
<dbReference type="PROSITE" id="PS01076">
    <property type="entry name" value="ACETATE_KINASE_2"/>
    <property type="match status" value="1"/>
</dbReference>
<dbReference type="PRINTS" id="PR00471">
    <property type="entry name" value="ACETATEKNASE"/>
</dbReference>
<feature type="binding site" evidence="5">
    <location>
        <begin position="215"/>
        <end position="219"/>
    </location>
    <ligand>
        <name>ATP</name>
        <dbReference type="ChEBI" id="CHEBI:30616"/>
    </ligand>
</feature>
<feature type="compositionally biased region" description="Basic and acidic residues" evidence="6">
    <location>
        <begin position="316"/>
        <end position="327"/>
    </location>
</feature>
<dbReference type="InterPro" id="IPR023865">
    <property type="entry name" value="Aliphatic_acid_kinase_CS"/>
</dbReference>
<organism evidence="7 8">
    <name type="scientific">Remersonia thermophila</name>
    <dbReference type="NCBI Taxonomy" id="72144"/>
    <lineage>
        <taxon>Eukaryota</taxon>
        <taxon>Fungi</taxon>
        <taxon>Dikarya</taxon>
        <taxon>Ascomycota</taxon>
        <taxon>Pezizomycotina</taxon>
        <taxon>Sordariomycetes</taxon>
        <taxon>Sordariomycetidae</taxon>
        <taxon>Sordariales</taxon>
        <taxon>Sordariales incertae sedis</taxon>
        <taxon>Remersonia</taxon>
    </lineage>
</organism>
<feature type="binding site" evidence="5">
    <location>
        <position position="442"/>
    </location>
    <ligand>
        <name>Mg(2+)</name>
        <dbReference type="ChEBI" id="CHEBI:18420"/>
    </ligand>
</feature>
<dbReference type="EMBL" id="JAZGUE010000002">
    <property type="protein sequence ID" value="KAL2269859.1"/>
    <property type="molecule type" value="Genomic_DNA"/>
</dbReference>
<evidence type="ECO:0000256" key="1">
    <source>
        <dbReference type="ARBA" id="ARBA00022679"/>
    </source>
</evidence>
<dbReference type="Gene3D" id="3.30.420.40">
    <property type="match status" value="2"/>
</dbReference>
<dbReference type="Proteomes" id="UP001600064">
    <property type="component" value="Unassembled WGS sequence"/>
</dbReference>
<dbReference type="PROSITE" id="PS01075">
    <property type="entry name" value="ACETATE_KINASE_1"/>
    <property type="match status" value="1"/>
</dbReference>
<dbReference type="SUPFAM" id="SSF53067">
    <property type="entry name" value="Actin-like ATPase domain"/>
    <property type="match status" value="2"/>
</dbReference>
<evidence type="ECO:0000256" key="6">
    <source>
        <dbReference type="SAM" id="MobiDB-lite"/>
    </source>
</evidence>
<dbReference type="PANTHER" id="PTHR21060:SF15">
    <property type="entry name" value="ACETATE KINASE-RELATED"/>
    <property type="match status" value="1"/>
</dbReference>
<proteinExistence type="inferred from homology"/>
<evidence type="ECO:0000256" key="4">
    <source>
        <dbReference type="ARBA" id="ARBA00022840"/>
    </source>
</evidence>
<dbReference type="InterPro" id="IPR004372">
    <property type="entry name" value="Ac/propionate_kinase"/>
</dbReference>
<comment type="similarity">
    <text evidence="5">Belongs to the acetokinase family.</text>
</comment>
<feature type="binding site" evidence="5">
    <location>
        <position position="15"/>
    </location>
    <ligand>
        <name>ATP</name>
        <dbReference type="ChEBI" id="CHEBI:30616"/>
    </ligand>
</feature>
<feature type="site" description="Transition state stabilizer" evidence="5">
    <location>
        <position position="187"/>
    </location>
</feature>
<keyword evidence="3 5" id="KW-0418">Kinase</keyword>
<comment type="catalytic activity">
    <reaction evidence="5">
        <text>acetate + ATP = acetyl phosphate + ADP</text>
        <dbReference type="Rhea" id="RHEA:11352"/>
        <dbReference type="ChEBI" id="CHEBI:22191"/>
        <dbReference type="ChEBI" id="CHEBI:30089"/>
        <dbReference type="ChEBI" id="CHEBI:30616"/>
        <dbReference type="ChEBI" id="CHEBI:456216"/>
        <dbReference type="EC" id="2.7.2.1"/>
    </reaction>
</comment>
<evidence type="ECO:0000256" key="2">
    <source>
        <dbReference type="ARBA" id="ARBA00022741"/>
    </source>
</evidence>
<dbReference type="PANTHER" id="PTHR21060">
    <property type="entry name" value="ACETATE KINASE"/>
    <property type="match status" value="1"/>
</dbReference>
<keyword evidence="1 5" id="KW-0808">Transferase</keyword>
<dbReference type="Pfam" id="PF00871">
    <property type="entry name" value="Acetate_kinase"/>
    <property type="match status" value="2"/>
</dbReference>
<protein>
    <recommendedName>
        <fullName evidence="5">Probable acetate kinase</fullName>
        <ecNumber evidence="5">2.7.2.1</ecNumber>
    </recommendedName>
    <alternativeName>
        <fullName evidence="5">Acetokinase</fullName>
    </alternativeName>
</protein>
<evidence type="ECO:0000313" key="8">
    <source>
        <dbReference type="Proteomes" id="UP001600064"/>
    </source>
</evidence>
<feature type="site" description="Transition state stabilizer" evidence="5">
    <location>
        <position position="248"/>
    </location>
</feature>
<dbReference type="HAMAP" id="MF_00020">
    <property type="entry name" value="Acetate_kinase"/>
    <property type="match status" value="1"/>
</dbReference>
<keyword evidence="4 5" id="KW-0067">ATP-binding</keyword>
<comment type="caution">
    <text evidence="5">Lacks conserved residue(s) required for the propagation of feature annotation.</text>
</comment>
<keyword evidence="2 5" id="KW-0547">Nucleotide-binding</keyword>
<dbReference type="InterPro" id="IPR043129">
    <property type="entry name" value="ATPase_NBD"/>
</dbReference>
<accession>A0ABR4DHS7</accession>
<sequence>MAVILAVNAGSSSVKVSVFTAEKGGTPSQVAEAQVSGLTAPPAVLRYARGDASVIPHREVGDAVNDQRSAFATILDALIADPDLPVIRRREDVSIICHRIVHGGDFAKPQLIVDHTYSHLEALNDLAPLHNANSLGIIRQCCDWLPHARNVACFDTQFHATIPRHIRTYPIDQAIARSNRLRKYGFHGLSYSFIARSVARHLGRPLRETSIIALHLGSGASACAIRGGRSWDTSMGLTPLAGLPGATRSGSVDPSLVFHYASDVGKLSPASTRDLHISRAEEILNKEAGWKALTGTTDFGKIAAAAAAAAGRSRKRAPEGAENRIAAEEEEVEEEEHDNDEDTRNKRLAFDLFVDRISGFIGSYYVTLRGQVDALVFAGGIGEKSDLLRSAVVDQVSCLGFRLDEEANGAGGGRQENGKEPIVWDIGKEGITPRVLVCKTDEQFEMARLCAEGEEFW</sequence>
<keyword evidence="5" id="KW-0460">Magnesium</keyword>
<gene>
    <name evidence="7" type="ORF">VTJ83DRAFT_2043</name>
</gene>
<dbReference type="GeneID" id="98122914"/>
<comment type="cofactor">
    <cofactor evidence="5">
        <name>Mg(2+)</name>
        <dbReference type="ChEBI" id="CHEBI:18420"/>
    </cofactor>
</comment>
<evidence type="ECO:0000256" key="5">
    <source>
        <dbReference type="HAMAP-Rule" id="MF_03131"/>
    </source>
</evidence>
<reference evidence="7 8" key="1">
    <citation type="journal article" date="2024" name="Commun. Biol.">
        <title>Comparative genomic analysis of thermophilic fungi reveals convergent evolutionary adaptations and gene losses.</title>
        <authorList>
            <person name="Steindorff A.S."/>
            <person name="Aguilar-Pontes M.V."/>
            <person name="Robinson A.J."/>
            <person name="Andreopoulos B."/>
            <person name="LaButti K."/>
            <person name="Kuo A."/>
            <person name="Mondo S."/>
            <person name="Riley R."/>
            <person name="Otillar R."/>
            <person name="Haridas S."/>
            <person name="Lipzen A."/>
            <person name="Grimwood J."/>
            <person name="Schmutz J."/>
            <person name="Clum A."/>
            <person name="Reid I.D."/>
            <person name="Moisan M.C."/>
            <person name="Butler G."/>
            <person name="Nguyen T.T.M."/>
            <person name="Dewar K."/>
            <person name="Conant G."/>
            <person name="Drula E."/>
            <person name="Henrissat B."/>
            <person name="Hansel C."/>
            <person name="Singer S."/>
            <person name="Hutchinson M.I."/>
            <person name="de Vries R.P."/>
            <person name="Natvig D.O."/>
            <person name="Powell A.J."/>
            <person name="Tsang A."/>
            <person name="Grigoriev I.V."/>
        </authorList>
    </citation>
    <scope>NUCLEOTIDE SEQUENCE [LARGE SCALE GENOMIC DNA]</scope>
    <source>
        <strain evidence="7 8">ATCC 22073</strain>
    </source>
</reference>
<name>A0ABR4DHS7_9PEZI</name>
<feature type="binding site" evidence="5">
    <location>
        <position position="99"/>
    </location>
    <ligand>
        <name>substrate</name>
    </ligand>
</feature>
<dbReference type="InterPro" id="IPR000890">
    <property type="entry name" value="Aliphatic_acid_kin_short-chain"/>
</dbReference>